<feature type="transmembrane region" description="Helical" evidence="1">
    <location>
        <begin position="63"/>
        <end position="84"/>
    </location>
</feature>
<dbReference type="EMBL" id="LT906467">
    <property type="protein sequence ID" value="SNV52210.1"/>
    <property type="molecule type" value="Genomic_DNA"/>
</dbReference>
<keyword evidence="1" id="KW-0812">Transmembrane</keyword>
<name>A0A239Y0K5_9CORY</name>
<organism evidence="2 3">
    <name type="scientific">Corynebacterium imitans</name>
    <dbReference type="NCBI Taxonomy" id="156978"/>
    <lineage>
        <taxon>Bacteria</taxon>
        <taxon>Bacillati</taxon>
        <taxon>Actinomycetota</taxon>
        <taxon>Actinomycetes</taxon>
        <taxon>Mycobacteriales</taxon>
        <taxon>Corynebacteriaceae</taxon>
        <taxon>Corynebacterium</taxon>
    </lineage>
</organism>
<gene>
    <name evidence="2" type="primary">TrpP</name>
    <name evidence="2" type="ORF">SAMEA4535761_00035</name>
</gene>
<dbReference type="AlphaFoldDB" id="A0A239Y0K5"/>
<feature type="transmembrane region" description="Helical" evidence="1">
    <location>
        <begin position="90"/>
        <end position="110"/>
    </location>
</feature>
<evidence type="ECO:0000256" key="1">
    <source>
        <dbReference type="SAM" id="Phobius"/>
    </source>
</evidence>
<proteinExistence type="predicted"/>
<dbReference type="InterPro" id="IPR025962">
    <property type="entry name" value="SdpI/YhfL"/>
</dbReference>
<accession>A0A239Y0K5</accession>
<dbReference type="Proteomes" id="UP000215374">
    <property type="component" value="Chromosome 1"/>
</dbReference>
<feature type="transmembrane region" description="Helical" evidence="1">
    <location>
        <begin position="12"/>
        <end position="32"/>
    </location>
</feature>
<dbReference type="Pfam" id="PF13630">
    <property type="entry name" value="SdpI"/>
    <property type="match status" value="1"/>
</dbReference>
<evidence type="ECO:0000313" key="3">
    <source>
        <dbReference type="Proteomes" id="UP000215374"/>
    </source>
</evidence>
<sequence length="153" mass="15581">MSPFATMTTLNVVLGVLFIIGALLFLVPGALATAGKLPGNNIIGLRLPEVRKNESTWVTAHRVVGPFALLAGVAMAIGAAFAFIAQGWVWIAPAVALIAAIAAFAVGGNYGTNAAKLADAALNQPDEPAEPEPAPEVNLDALRRAAGKADGEA</sequence>
<keyword evidence="1" id="KW-1133">Transmembrane helix</keyword>
<protein>
    <submittedName>
        <fullName evidence="2">Hypothetical membrane protein</fullName>
    </submittedName>
</protein>
<keyword evidence="1" id="KW-0472">Membrane</keyword>
<evidence type="ECO:0000313" key="2">
    <source>
        <dbReference type="EMBL" id="SNV52210.1"/>
    </source>
</evidence>
<reference evidence="2 3" key="1">
    <citation type="submission" date="2017-06" db="EMBL/GenBank/DDBJ databases">
        <authorList>
            <consortium name="Pathogen Informatics"/>
        </authorList>
    </citation>
    <scope>NUCLEOTIDE SEQUENCE [LARGE SCALE GENOMIC DNA]</scope>
    <source>
        <strain evidence="2 3">NCTC13015</strain>
    </source>
</reference>
<dbReference type="RefSeq" id="WP_231910310.1">
    <property type="nucleotide sequence ID" value="NZ_CP009211.1"/>
</dbReference>